<name>A0ABY2H811_9HYPO</name>
<organism evidence="2 3">
    <name type="scientific">Trichoderma ghanense</name>
    <dbReference type="NCBI Taxonomy" id="65468"/>
    <lineage>
        <taxon>Eukaryota</taxon>
        <taxon>Fungi</taxon>
        <taxon>Dikarya</taxon>
        <taxon>Ascomycota</taxon>
        <taxon>Pezizomycotina</taxon>
        <taxon>Sordariomycetes</taxon>
        <taxon>Hypocreomycetidae</taxon>
        <taxon>Hypocreales</taxon>
        <taxon>Hypocreaceae</taxon>
        <taxon>Trichoderma</taxon>
    </lineage>
</organism>
<dbReference type="GeneID" id="300575327"/>
<proteinExistence type="predicted"/>
<dbReference type="RefSeq" id="XP_073560605.1">
    <property type="nucleotide sequence ID" value="XM_073700877.1"/>
</dbReference>
<sequence length="261" mass="28691">MRKASKEKRETHINLGIDSAIMEAGEEVDGKRRWFDAKQTVNRGRETERGAKEVEHERARQPRQLSTRGGNEPNGGVLGLMRDNAIQIQAVAEEDAPRPSNSTLVGNEESGRNKTADDKKGLREEEKRDANFRRATDGQALRCVLRPSIPSPFTHHPSDSGPCRPAEPELRLLGRSRKPWVRRGQANKRRSSPAPIPASLLSPSGSPVCTRRIQAPLLASHCGGGYERLDANQVVWLGSGCDRCGEKLPGGSDRSGTKTEH</sequence>
<feature type="region of interest" description="Disordered" evidence="1">
    <location>
        <begin position="36"/>
        <end position="134"/>
    </location>
</feature>
<reference evidence="2 3" key="1">
    <citation type="submission" date="2018-01" db="EMBL/GenBank/DDBJ databases">
        <title>Genome characterization of the sugarcane-associated fungus Trichoderma ghanense CCMA-1212 and their application in lignocelulose bioconversion.</title>
        <authorList>
            <person name="Steindorff A.S."/>
            <person name="Mendes T.D."/>
            <person name="Vilela E.S.D."/>
            <person name="Rodrigues D.S."/>
            <person name="Formighieri E.F."/>
            <person name="Melo I.S."/>
            <person name="Favaro L.C.L."/>
        </authorList>
    </citation>
    <scope>NUCLEOTIDE SEQUENCE [LARGE SCALE GENOMIC DNA]</scope>
    <source>
        <strain evidence="2 3">CCMA-1212</strain>
    </source>
</reference>
<feature type="compositionally biased region" description="Low complexity" evidence="1">
    <location>
        <begin position="197"/>
        <end position="206"/>
    </location>
</feature>
<accession>A0ABY2H811</accession>
<evidence type="ECO:0000313" key="2">
    <source>
        <dbReference type="EMBL" id="TFB04404.1"/>
    </source>
</evidence>
<keyword evidence="3" id="KW-1185">Reference proteome</keyword>
<feature type="compositionally biased region" description="Basic residues" evidence="1">
    <location>
        <begin position="174"/>
        <end position="191"/>
    </location>
</feature>
<comment type="caution">
    <text evidence="2">The sequence shown here is derived from an EMBL/GenBank/DDBJ whole genome shotgun (WGS) entry which is preliminary data.</text>
</comment>
<dbReference type="Proteomes" id="UP001642720">
    <property type="component" value="Unassembled WGS sequence"/>
</dbReference>
<evidence type="ECO:0000313" key="3">
    <source>
        <dbReference type="Proteomes" id="UP001642720"/>
    </source>
</evidence>
<protein>
    <submittedName>
        <fullName evidence="2">Uncharacterized protein</fullName>
    </submittedName>
</protein>
<feature type="compositionally biased region" description="Basic and acidic residues" evidence="1">
    <location>
        <begin position="109"/>
        <end position="134"/>
    </location>
</feature>
<gene>
    <name evidence="2" type="ORF">CCMA1212_003532</name>
</gene>
<evidence type="ECO:0000256" key="1">
    <source>
        <dbReference type="SAM" id="MobiDB-lite"/>
    </source>
</evidence>
<feature type="compositionally biased region" description="Basic and acidic residues" evidence="1">
    <location>
        <begin position="43"/>
        <end position="60"/>
    </location>
</feature>
<feature type="region of interest" description="Disordered" evidence="1">
    <location>
        <begin position="149"/>
        <end position="206"/>
    </location>
</feature>
<dbReference type="EMBL" id="PPTA01000004">
    <property type="protein sequence ID" value="TFB04404.1"/>
    <property type="molecule type" value="Genomic_DNA"/>
</dbReference>